<dbReference type="SMART" id="SM00734">
    <property type="entry name" value="ZnF_Rad18"/>
    <property type="match status" value="3"/>
</dbReference>
<dbReference type="GO" id="GO:0005634">
    <property type="term" value="C:nucleus"/>
    <property type="evidence" value="ECO:0007669"/>
    <property type="project" value="UniProtKB-SubCell"/>
</dbReference>
<keyword evidence="4" id="KW-0158">Chromosome</keyword>
<evidence type="ECO:0000256" key="12">
    <source>
        <dbReference type="ARBA" id="ARBA00023204"/>
    </source>
</evidence>
<dbReference type="Proteomes" id="UP000515204">
    <property type="component" value="Unplaced"/>
</dbReference>
<feature type="region of interest" description="Disordered" evidence="16">
    <location>
        <begin position="359"/>
        <end position="394"/>
    </location>
</feature>
<dbReference type="SMART" id="SM00731">
    <property type="entry name" value="SprT"/>
    <property type="match status" value="1"/>
</dbReference>
<evidence type="ECO:0000259" key="17">
    <source>
        <dbReference type="PROSITE" id="PS51908"/>
    </source>
</evidence>
<dbReference type="RefSeq" id="XP_014475059.1">
    <property type="nucleotide sequence ID" value="XM_014619573.1"/>
</dbReference>
<name>A0A6P3XAZ9_DINQU</name>
<dbReference type="InterPro" id="IPR006640">
    <property type="entry name" value="SprT-like_domain"/>
</dbReference>
<dbReference type="FunFam" id="3.30.160.60:FF:000331">
    <property type="entry name" value="E3 ubiquitin-protein ligase RAD18"/>
    <property type="match status" value="1"/>
</dbReference>
<dbReference type="Pfam" id="PF22934">
    <property type="entry name" value="SPRTN_ZBD"/>
    <property type="match status" value="1"/>
</dbReference>
<keyword evidence="10" id="KW-0862">Zinc</keyword>
<evidence type="ECO:0000256" key="10">
    <source>
        <dbReference type="ARBA" id="ARBA00022833"/>
    </source>
</evidence>
<dbReference type="InterPro" id="IPR006642">
    <property type="entry name" value="Rad18_UBZ4"/>
</dbReference>
<dbReference type="PANTHER" id="PTHR21220">
    <property type="entry name" value="DNA-DEPENDENT METALLOPROTEASE SPRTN"/>
    <property type="match status" value="1"/>
</dbReference>
<protein>
    <recommendedName>
        <fullName evidence="14">Protein with SprT-like domain at the N terminus</fullName>
    </recommendedName>
</protein>
<evidence type="ECO:0000313" key="19">
    <source>
        <dbReference type="RefSeq" id="XP_014475058.1"/>
    </source>
</evidence>
<evidence type="ECO:0000256" key="7">
    <source>
        <dbReference type="ARBA" id="ARBA00022763"/>
    </source>
</evidence>
<keyword evidence="11" id="KW-0482">Metalloprotease</keyword>
<evidence type="ECO:0000256" key="16">
    <source>
        <dbReference type="SAM" id="MobiDB-lite"/>
    </source>
</evidence>
<evidence type="ECO:0000256" key="9">
    <source>
        <dbReference type="ARBA" id="ARBA00022801"/>
    </source>
</evidence>
<gene>
    <name evidence="19 20" type="primary">LOC106744648</name>
</gene>
<accession>A0A6P3XAZ9</accession>
<feature type="domain" description="UBZ4-type" evidence="17">
    <location>
        <begin position="451"/>
        <end position="478"/>
    </location>
</feature>
<evidence type="ECO:0000256" key="1">
    <source>
        <dbReference type="ARBA" id="ARBA00004123"/>
    </source>
</evidence>
<dbReference type="CTD" id="32480"/>
<evidence type="ECO:0000256" key="14">
    <source>
        <dbReference type="ARBA" id="ARBA00030396"/>
    </source>
</evidence>
<evidence type="ECO:0000256" key="15">
    <source>
        <dbReference type="PROSITE-ProRule" id="PRU01256"/>
    </source>
</evidence>
<keyword evidence="13" id="KW-0539">Nucleus</keyword>
<dbReference type="AlphaFoldDB" id="A0A6P3XAZ9"/>
<comment type="subcellular location">
    <subcellularLocation>
        <location evidence="2">Chromosome</location>
    </subcellularLocation>
    <subcellularLocation>
        <location evidence="1">Nucleus</location>
    </subcellularLocation>
</comment>
<dbReference type="InterPro" id="IPR040539">
    <property type="entry name" value="Znf-WRNIP1_ubi"/>
</dbReference>
<dbReference type="PANTHER" id="PTHR21220:SF0">
    <property type="entry name" value="DNA-DEPENDENT METALLOPROTEASE SPRTN"/>
    <property type="match status" value="1"/>
</dbReference>
<dbReference type="GO" id="GO:0005694">
    <property type="term" value="C:chromosome"/>
    <property type="evidence" value="ECO:0007669"/>
    <property type="project" value="UniProtKB-SubCell"/>
</dbReference>
<dbReference type="GeneID" id="106744648"/>
<dbReference type="GO" id="GO:0008270">
    <property type="term" value="F:zinc ion binding"/>
    <property type="evidence" value="ECO:0007669"/>
    <property type="project" value="UniProtKB-KW"/>
</dbReference>
<proteinExistence type="inferred from homology"/>
<evidence type="ECO:0000256" key="11">
    <source>
        <dbReference type="ARBA" id="ARBA00023049"/>
    </source>
</evidence>
<sequence length="615" mass="69321">MASQKKKDFLVAFDIHEELNCLGVTENAIHPEKENYKPRTLVDHTLELIDPTPNIYTLFVQFNIRFFWSVLCSVEVKWSSRMTSCAGVCTFHNNNKQCVISLSAPLLKLRPRKDLVETLLHEMIHAYLFLTNNNRNRDGHGPNFCEHMHRINKEAGTNITIYHSFHDEVRLYQQHWWKCNGPCQHRPPFFGMVRRATNRAPGPSDFWWLRHKVNCNGEFVKIKEPENFKSKQNNKSDKNISDWLTKNTPAKAKPAYSKVFTNNNRTFIQTNRNKTINNKDMTNSPGIRVEKNDSGMKKLGNTSNNVHGWNIGGPSGKVESNTKNIASKSPTFAYSGTLGGSNSGQSNLLRKFLHISKNGPNELTKKDLSSKSPSAAEKKPANKPFSNLNQPMNQIRKRTDGKFDRKSGPLINKLNNSSNEKLASPIRIFFTTANTDSNKRVKLDDSSDTKYVSCPVCNKMVPAADINQHLDECLLENDSVHKTCILSTSQASNDSIISISSSNSDLDNSVIEYPKSCIDVSANESNATNREQQCLVCNAQIAPGVSLSEHLDECIGAVFDDKFVINDEDDTSAAGNDSIETKHPCPVCMQMIPESFMNQHLDTCLENKYRLENDN</sequence>
<keyword evidence="5" id="KW-0645">Protease</keyword>
<evidence type="ECO:0000256" key="4">
    <source>
        <dbReference type="ARBA" id="ARBA00022454"/>
    </source>
</evidence>
<evidence type="ECO:0000256" key="2">
    <source>
        <dbReference type="ARBA" id="ARBA00004286"/>
    </source>
</evidence>
<dbReference type="InterPro" id="IPR055220">
    <property type="entry name" value="SPRTN_ZBD"/>
</dbReference>
<feature type="domain" description="UBZ4-type" evidence="17">
    <location>
        <begin position="582"/>
        <end position="609"/>
    </location>
</feature>
<dbReference type="GO" id="GO:0006508">
    <property type="term" value="P:proteolysis"/>
    <property type="evidence" value="ECO:0007669"/>
    <property type="project" value="UniProtKB-KW"/>
</dbReference>
<evidence type="ECO:0000256" key="5">
    <source>
        <dbReference type="ARBA" id="ARBA00022670"/>
    </source>
</evidence>
<dbReference type="GO" id="GO:0004222">
    <property type="term" value="F:metalloendopeptidase activity"/>
    <property type="evidence" value="ECO:0007669"/>
    <property type="project" value="InterPro"/>
</dbReference>
<dbReference type="Pfam" id="PF18279">
    <property type="entry name" value="zf-WRNIP1_ubi"/>
    <property type="match status" value="1"/>
</dbReference>
<evidence type="ECO:0000313" key="20">
    <source>
        <dbReference type="RefSeq" id="XP_014475059.1"/>
    </source>
</evidence>
<evidence type="ECO:0000313" key="18">
    <source>
        <dbReference type="Proteomes" id="UP000515204"/>
    </source>
</evidence>
<dbReference type="PROSITE" id="PS51908">
    <property type="entry name" value="ZF_UBZ4"/>
    <property type="match status" value="2"/>
</dbReference>
<dbReference type="Gene3D" id="3.30.160.60">
    <property type="entry name" value="Classic Zinc Finger"/>
    <property type="match status" value="2"/>
</dbReference>
<dbReference type="RefSeq" id="XP_014475058.1">
    <property type="nucleotide sequence ID" value="XM_014619572.1"/>
</dbReference>
<dbReference type="GO" id="GO:0031593">
    <property type="term" value="F:polyubiquitin modification-dependent protein binding"/>
    <property type="evidence" value="ECO:0007669"/>
    <property type="project" value="TreeGrafter"/>
</dbReference>
<dbReference type="OrthoDB" id="5236983at2759"/>
<keyword evidence="12 15" id="KW-0234">DNA repair</keyword>
<evidence type="ECO:0000256" key="6">
    <source>
        <dbReference type="ARBA" id="ARBA00022723"/>
    </source>
</evidence>
<keyword evidence="18" id="KW-1185">Reference proteome</keyword>
<dbReference type="Pfam" id="PF10263">
    <property type="entry name" value="SprT-like"/>
    <property type="match status" value="1"/>
</dbReference>
<dbReference type="KEGG" id="dqu:106744648"/>
<feature type="region of interest" description="Disordered" evidence="16">
    <location>
        <begin position="276"/>
        <end position="295"/>
    </location>
</feature>
<keyword evidence="7 15" id="KW-0227">DNA damage</keyword>
<evidence type="ECO:0000256" key="8">
    <source>
        <dbReference type="ARBA" id="ARBA00022771"/>
    </source>
</evidence>
<keyword evidence="6" id="KW-0479">Metal-binding</keyword>
<keyword evidence="9" id="KW-0378">Hydrolase</keyword>
<dbReference type="GO" id="GO:0003697">
    <property type="term" value="F:single-stranded DNA binding"/>
    <property type="evidence" value="ECO:0007669"/>
    <property type="project" value="InterPro"/>
</dbReference>
<dbReference type="GO" id="GO:0006281">
    <property type="term" value="P:DNA repair"/>
    <property type="evidence" value="ECO:0007669"/>
    <property type="project" value="UniProtKB-KW"/>
</dbReference>
<evidence type="ECO:0000256" key="3">
    <source>
        <dbReference type="ARBA" id="ARBA00010724"/>
    </source>
</evidence>
<feature type="compositionally biased region" description="Polar residues" evidence="16">
    <location>
        <begin position="276"/>
        <end position="285"/>
    </location>
</feature>
<reference evidence="19 20" key="1">
    <citation type="submission" date="2025-04" db="UniProtKB">
        <authorList>
            <consortium name="RefSeq"/>
        </authorList>
    </citation>
    <scope>IDENTIFICATION</scope>
</reference>
<keyword evidence="8 15" id="KW-0863">Zinc-finger</keyword>
<evidence type="ECO:0000256" key="13">
    <source>
        <dbReference type="ARBA" id="ARBA00023242"/>
    </source>
</evidence>
<organism evidence="18 20">
    <name type="scientific">Dinoponera quadriceps</name>
    <name type="common">South American ant</name>
    <dbReference type="NCBI Taxonomy" id="609295"/>
    <lineage>
        <taxon>Eukaryota</taxon>
        <taxon>Metazoa</taxon>
        <taxon>Ecdysozoa</taxon>
        <taxon>Arthropoda</taxon>
        <taxon>Hexapoda</taxon>
        <taxon>Insecta</taxon>
        <taxon>Pterygota</taxon>
        <taxon>Neoptera</taxon>
        <taxon>Endopterygota</taxon>
        <taxon>Hymenoptera</taxon>
        <taxon>Apocrita</taxon>
        <taxon>Aculeata</taxon>
        <taxon>Formicoidea</taxon>
        <taxon>Formicidae</taxon>
        <taxon>Ponerinae</taxon>
        <taxon>Ponerini</taxon>
        <taxon>Dinoponera</taxon>
    </lineage>
</organism>
<comment type="similarity">
    <text evidence="3">Belongs to the Spartan family.</text>
</comment>
<dbReference type="InterPro" id="IPR044245">
    <property type="entry name" value="Spartan"/>
</dbReference>